<reference evidence="2 3" key="2">
    <citation type="journal article" date="2014" name="FEMS Microbiol. Lett.">
        <title>Draft genomic DNA sequence of the facultatively methylotrophic bacterium Acidomonas methanolica type strain MB58.</title>
        <authorList>
            <person name="Higashiura N."/>
            <person name="Hadano H."/>
            <person name="Hirakawa H."/>
            <person name="Matsutani M."/>
            <person name="Takabe S."/>
            <person name="Matsushita K."/>
            <person name="Azuma Y."/>
        </authorList>
    </citation>
    <scope>NUCLEOTIDE SEQUENCE [LARGE SCALE GENOMIC DNA]</scope>
    <source>
        <strain evidence="2 3">MB58</strain>
    </source>
</reference>
<gene>
    <name evidence="2" type="ORF">Amme_013_062</name>
</gene>
<evidence type="ECO:0000256" key="1">
    <source>
        <dbReference type="SAM" id="Phobius"/>
    </source>
</evidence>
<organism evidence="2 3">
    <name type="scientific">Acidomonas methanolica NBRC 104435</name>
    <dbReference type="NCBI Taxonomy" id="1231351"/>
    <lineage>
        <taxon>Bacteria</taxon>
        <taxon>Pseudomonadati</taxon>
        <taxon>Pseudomonadota</taxon>
        <taxon>Alphaproteobacteria</taxon>
        <taxon>Acetobacterales</taxon>
        <taxon>Acetobacteraceae</taxon>
        <taxon>Acidomonas</taxon>
    </lineage>
</organism>
<keyword evidence="1" id="KW-0472">Membrane</keyword>
<keyword evidence="1" id="KW-1133">Transmembrane helix</keyword>
<accession>A0A023D1R9</accession>
<keyword evidence="3" id="KW-1185">Reference proteome</keyword>
<proteinExistence type="predicted"/>
<protein>
    <recommendedName>
        <fullName evidence="4">Transmembrane protein</fullName>
    </recommendedName>
</protein>
<keyword evidence="1" id="KW-0812">Transmembrane</keyword>
<evidence type="ECO:0008006" key="4">
    <source>
        <dbReference type="Google" id="ProtNLM"/>
    </source>
</evidence>
<sequence>MSNAFGSNLPPIRRESGLTLRQWVWITHLLYAASFFTAITHIPGVIVAYLKIGEARGTPYESHFIYAIRSFWIGIALLFLGVILAVVGVGFLILGLWGVWWFIRIIRPIMALLDDRPIADPYGFI</sequence>
<comment type="caution">
    <text evidence="2">The sequence shown here is derived from an EMBL/GenBank/DDBJ whole genome shotgun (WGS) entry which is preliminary data.</text>
</comment>
<dbReference type="OrthoDB" id="5405464at2"/>
<feature type="transmembrane region" description="Helical" evidence="1">
    <location>
        <begin position="23"/>
        <end position="50"/>
    </location>
</feature>
<reference evidence="3" key="1">
    <citation type="journal article" date="2014" name="FEMS Microbiol. Lett.">
        <title>Draft Genomic DNA Sequence of the Facultatively Methylotrophic Bacterium Acidomonas methanolica type strain MB58.</title>
        <authorList>
            <person name="Higashiura N."/>
            <person name="Hadano H."/>
            <person name="Hirakawa H."/>
            <person name="Matsutani M."/>
            <person name="Takabe S."/>
            <person name="Matsushita K."/>
            <person name="Azuma Y."/>
        </authorList>
    </citation>
    <scope>NUCLEOTIDE SEQUENCE [LARGE SCALE GENOMIC DNA]</scope>
    <source>
        <strain evidence="3">MB58</strain>
    </source>
</reference>
<dbReference type="Proteomes" id="UP000019760">
    <property type="component" value="Unassembled WGS sequence"/>
</dbReference>
<dbReference type="EMBL" id="BAND01000013">
    <property type="protein sequence ID" value="GAJ28098.1"/>
    <property type="molecule type" value="Genomic_DNA"/>
</dbReference>
<evidence type="ECO:0000313" key="3">
    <source>
        <dbReference type="Proteomes" id="UP000019760"/>
    </source>
</evidence>
<feature type="transmembrane region" description="Helical" evidence="1">
    <location>
        <begin position="70"/>
        <end position="103"/>
    </location>
</feature>
<name>A0A023D1R9_ACIMT</name>
<dbReference type="RefSeq" id="WP_052511647.1">
    <property type="nucleotide sequence ID" value="NZ_BAND01000013.1"/>
</dbReference>
<dbReference type="AlphaFoldDB" id="A0A023D1R9"/>
<evidence type="ECO:0000313" key="2">
    <source>
        <dbReference type="EMBL" id="GAJ28098.1"/>
    </source>
</evidence>